<evidence type="ECO:0000313" key="1">
    <source>
        <dbReference type="EMBL" id="MCP2729791.1"/>
    </source>
</evidence>
<dbReference type="AlphaFoldDB" id="A0AAE3GSC1"/>
<comment type="caution">
    <text evidence="1">The sequence shown here is derived from an EMBL/GenBank/DDBJ whole genome shotgun (WGS) entry which is preliminary data.</text>
</comment>
<keyword evidence="2" id="KW-1185">Reference proteome</keyword>
<dbReference type="InterPro" id="IPR006311">
    <property type="entry name" value="TAT_signal"/>
</dbReference>
<dbReference type="PANTHER" id="PTHR35399:SF2">
    <property type="entry name" value="DUF839 DOMAIN-CONTAINING PROTEIN"/>
    <property type="match status" value="1"/>
</dbReference>
<reference evidence="1" key="1">
    <citation type="submission" date="2022-06" db="EMBL/GenBank/DDBJ databases">
        <title>New cyanobacteria of genus Symplocastrum in benthos of Lake Baikal.</title>
        <authorList>
            <person name="Sorokovikova E."/>
            <person name="Tikhonova I."/>
            <person name="Krasnopeev A."/>
            <person name="Evseev P."/>
            <person name="Gladkikh A."/>
            <person name="Belykh O."/>
        </authorList>
    </citation>
    <scope>NUCLEOTIDE SEQUENCE</scope>
    <source>
        <strain evidence="1">BBK-W-15</strain>
    </source>
</reference>
<sequence>MTIKRRDFLLFMGASAGTVALTSCLAGNDIPKTGPKVDAKETGIGFKPVKGPMPLETDSLISTKQGEDYRRYEVIDDIVLPEGFTYDIIAAWGDKIGNSRFGYNNDYLSFIETGTDEGFLSINFEYISGKIWMETYPQVIGKSLPFDEVKAAAAKTEGKINAFALPDNDPVKGKIKEICQEALLDLGLGAISIRKDSDGKWTRTNSKADRRITGIAGLEDKRYLKITGPATAVLRKDKGKGYIDGLSDRIIGTFANCAGGTTPWGTVLSAEENFQDQVPEPVYPDGTAFKPEALPFAIADSGIEGLGNVFGLAGNKYGWMVEIDPANPNDYGTKHSWLGRFRHEAVAVKAVAEKPIAVYSGCDRRGGHIYKFISKGIVKDIENKANSGLMSDGMLYAAVFEPDGTGKWIALEPKTPVNPVLPSIVEGNLVTLPKRPEGGIFEIKTDAEATEFKQKFATLGDLYQGSAIEKQGAILIDAHYAANAIGATTTARPEDLALATDGSVYIAFTSGTPSSDGGPDKRVFKGPKGETPWEYGWIVQLKEDGDDPASLTFKWTSFAMGGEPAEGGAGFSNPDNLEFDQNGNLWLVTDMSTGKHNQALPSRVDKEGKPLSQGDIQGIFGNNSMWVMPTTGANAGKAYQFGIGPIECELTGPFFTPDNQTLFLSVQHPGEQNGTRKDKALQTRKFAMKTTDGKDFIQERQVPIGSNWPGNKSNNPPKPAVVVIRRLDGKAISAV</sequence>
<accession>A0AAE3GSC1</accession>
<protein>
    <submittedName>
        <fullName evidence="1">DUF839 domain-containing protein</fullName>
    </submittedName>
</protein>
<proteinExistence type="predicted"/>
<dbReference type="EMBL" id="JAMZMM010000141">
    <property type="protein sequence ID" value="MCP2729791.1"/>
    <property type="molecule type" value="Genomic_DNA"/>
</dbReference>
<dbReference type="Proteomes" id="UP001204953">
    <property type="component" value="Unassembled WGS sequence"/>
</dbReference>
<dbReference type="Pfam" id="PF05787">
    <property type="entry name" value="PhoX"/>
    <property type="match status" value="1"/>
</dbReference>
<organism evidence="1 2">
    <name type="scientific">Limnofasciculus baicalensis BBK-W-15</name>
    <dbReference type="NCBI Taxonomy" id="2699891"/>
    <lineage>
        <taxon>Bacteria</taxon>
        <taxon>Bacillati</taxon>
        <taxon>Cyanobacteriota</taxon>
        <taxon>Cyanophyceae</taxon>
        <taxon>Coleofasciculales</taxon>
        <taxon>Coleofasciculaceae</taxon>
        <taxon>Limnofasciculus</taxon>
        <taxon>Limnofasciculus baicalensis</taxon>
    </lineage>
</organism>
<name>A0AAE3GSC1_9CYAN</name>
<dbReference type="PANTHER" id="PTHR35399">
    <property type="entry name" value="SLR8030 PROTEIN"/>
    <property type="match status" value="1"/>
</dbReference>
<evidence type="ECO:0000313" key="2">
    <source>
        <dbReference type="Proteomes" id="UP001204953"/>
    </source>
</evidence>
<dbReference type="PROSITE" id="PS51257">
    <property type="entry name" value="PROKAR_LIPOPROTEIN"/>
    <property type="match status" value="1"/>
</dbReference>
<dbReference type="RefSeq" id="WP_254012566.1">
    <property type="nucleotide sequence ID" value="NZ_JAMZMM010000141.1"/>
</dbReference>
<dbReference type="PROSITE" id="PS51318">
    <property type="entry name" value="TAT"/>
    <property type="match status" value="1"/>
</dbReference>
<dbReference type="InterPro" id="IPR008557">
    <property type="entry name" value="PhoX"/>
</dbReference>
<gene>
    <name evidence="1" type="ORF">NJ959_15255</name>
</gene>